<organism evidence="1 2">
    <name type="scientific">Persea americana</name>
    <name type="common">Avocado</name>
    <dbReference type="NCBI Taxonomy" id="3435"/>
    <lineage>
        <taxon>Eukaryota</taxon>
        <taxon>Viridiplantae</taxon>
        <taxon>Streptophyta</taxon>
        <taxon>Embryophyta</taxon>
        <taxon>Tracheophyta</taxon>
        <taxon>Spermatophyta</taxon>
        <taxon>Magnoliopsida</taxon>
        <taxon>Magnoliidae</taxon>
        <taxon>Laurales</taxon>
        <taxon>Lauraceae</taxon>
        <taxon>Persea</taxon>
    </lineage>
</organism>
<reference evidence="1 2" key="1">
    <citation type="journal article" date="2022" name="Hortic Res">
        <title>A haplotype resolved chromosomal level avocado genome allows analysis of novel avocado genes.</title>
        <authorList>
            <person name="Nath O."/>
            <person name="Fletcher S.J."/>
            <person name="Hayward A."/>
            <person name="Shaw L.M."/>
            <person name="Masouleh A.K."/>
            <person name="Furtado A."/>
            <person name="Henry R.J."/>
            <person name="Mitter N."/>
        </authorList>
    </citation>
    <scope>NUCLEOTIDE SEQUENCE [LARGE SCALE GENOMIC DNA]</scope>
    <source>
        <strain evidence="2">cv. Hass</strain>
    </source>
</reference>
<proteinExistence type="predicted"/>
<evidence type="ECO:0000313" key="2">
    <source>
        <dbReference type="Proteomes" id="UP001234297"/>
    </source>
</evidence>
<comment type="caution">
    <text evidence="1">The sequence shown here is derived from an EMBL/GenBank/DDBJ whole genome shotgun (WGS) entry which is preliminary data.</text>
</comment>
<evidence type="ECO:0000313" key="1">
    <source>
        <dbReference type="EMBL" id="KAJ8618036.1"/>
    </source>
</evidence>
<gene>
    <name evidence="1" type="ORF">MRB53_014222</name>
</gene>
<name>A0ACC2KAJ9_PERAE</name>
<dbReference type="Proteomes" id="UP001234297">
    <property type="component" value="Chromosome 4"/>
</dbReference>
<sequence>MASLSTGQQGILSRMTEMFDQLAAQVEQIAAQTGQESGDNSRASGRGKTSFPFHIWKEILALVLDRPTEVAA</sequence>
<protein>
    <submittedName>
        <fullName evidence="1">Uncharacterized protein</fullName>
    </submittedName>
</protein>
<keyword evidence="2" id="KW-1185">Reference proteome</keyword>
<accession>A0ACC2KAJ9</accession>
<dbReference type="EMBL" id="CM056812">
    <property type="protein sequence ID" value="KAJ8618036.1"/>
    <property type="molecule type" value="Genomic_DNA"/>
</dbReference>